<protein>
    <recommendedName>
        <fullName evidence="6">Multicopper oxidase CueO</fullName>
        <ecNumber evidence="5">1.16.3.4</ecNumber>
    </recommendedName>
    <alternativeName>
        <fullName evidence="7">Copper efflux oxidase</fullName>
    </alternativeName>
    <alternativeName>
        <fullName evidence="8">Cuprous oxidase</fullName>
    </alternativeName>
</protein>
<dbReference type="GO" id="GO:0005507">
    <property type="term" value="F:copper ion binding"/>
    <property type="evidence" value="ECO:0007669"/>
    <property type="project" value="InterPro"/>
</dbReference>
<comment type="catalytic activity">
    <reaction evidence="9">
        <text>4 Cu(+) + O2 + 4 H(+) = 4 Cu(2+) + 2 H2O</text>
        <dbReference type="Rhea" id="RHEA:30083"/>
        <dbReference type="ChEBI" id="CHEBI:15377"/>
        <dbReference type="ChEBI" id="CHEBI:15378"/>
        <dbReference type="ChEBI" id="CHEBI:15379"/>
        <dbReference type="ChEBI" id="CHEBI:29036"/>
        <dbReference type="ChEBI" id="CHEBI:49552"/>
        <dbReference type="EC" id="1.16.3.4"/>
    </reaction>
    <physiologicalReaction direction="left-to-right" evidence="9">
        <dbReference type="Rhea" id="RHEA:30084"/>
    </physiologicalReaction>
</comment>
<name>A0A643FLL0_9BURK</name>
<dbReference type="RefSeq" id="WP_150991106.1">
    <property type="nucleotide sequence ID" value="NZ_CP062804.1"/>
</dbReference>
<proteinExistence type="predicted"/>
<sequence length="574" mass="64791">MDAQGHETVPDEGRRRLFKTTAAGAGAALAGAALPAAPALAKDSDDASLATRSFVEVLPVPLVKQPVAALSPAPLVTRGEGECGRGSHQRWGEFEPRKLYELHVKEALHSFHRDLPTQRVWGYDGMLPGPTVVARYNEPVLVRIFNELPANHIGFGSPEITTHLHNLHMASESDGFTGDYYSSTRFGPTLTGPGGYRDHHYPNCYAGYDAFSSTQGDAREALGTCWYHDHRLDFTGPNVYRGLSGFYLLFDELDSGNEEDANPNALRLPSGVGRYDIPLVFQDRRFDRKGMLAFDSFNSDGLLGDKFLVNGKIQPLFEVERRKYRFRLLNGGPARFYEFHLMYQNAEQDFTYIANDGNLLPAPLTMRKIRMGVAERADIVIDFSKYPIGSQLFLVNRLEQDDGRGPDDKLMKSGTQLLRFDVRSNPARPDISRVPARLRDLPDLPSEAQLRKLPTRVWEFDRSNGGWTVNGNHFDVEKPAARIKRGAEEVWVLRGSGNWHHPVHIHFEEGRILSRNGSTPPVHERGRKDVYVLKPGEEIRVFLRFRDYEGKYLMHCHNGMHEDHAMMVRFDIVP</sequence>
<evidence type="ECO:0000256" key="8">
    <source>
        <dbReference type="ARBA" id="ARBA00043090"/>
    </source>
</evidence>
<dbReference type="CDD" id="cd13889">
    <property type="entry name" value="CuRO_3_BOD"/>
    <property type="match status" value="1"/>
</dbReference>
<dbReference type="GeneID" id="98405682"/>
<dbReference type="Gene3D" id="2.60.40.420">
    <property type="entry name" value="Cupredoxins - blue copper proteins"/>
    <property type="match status" value="3"/>
</dbReference>
<evidence type="ECO:0000313" key="13">
    <source>
        <dbReference type="Proteomes" id="UP000397656"/>
    </source>
</evidence>
<evidence type="ECO:0000256" key="1">
    <source>
        <dbReference type="ARBA" id="ARBA00004418"/>
    </source>
</evidence>
<dbReference type="InterPro" id="IPR011707">
    <property type="entry name" value="Cu-oxidase-like_N"/>
</dbReference>
<dbReference type="PROSITE" id="PS00080">
    <property type="entry name" value="MULTICOPPER_OXIDASE2"/>
    <property type="match status" value="1"/>
</dbReference>
<evidence type="ECO:0000256" key="5">
    <source>
        <dbReference type="ARBA" id="ARBA00038978"/>
    </source>
</evidence>
<dbReference type="PANTHER" id="PTHR48267:SF1">
    <property type="entry name" value="BILIRUBIN OXIDASE"/>
    <property type="match status" value="1"/>
</dbReference>
<dbReference type="Proteomes" id="UP000397656">
    <property type="component" value="Chromosome 2"/>
</dbReference>
<dbReference type="AlphaFoldDB" id="A0A643FLL0"/>
<dbReference type="GO" id="GO:0042597">
    <property type="term" value="C:periplasmic space"/>
    <property type="evidence" value="ECO:0007669"/>
    <property type="project" value="UniProtKB-SubCell"/>
</dbReference>
<dbReference type="CDD" id="cd13866">
    <property type="entry name" value="CuRO_2_BOD"/>
    <property type="match status" value="1"/>
</dbReference>
<dbReference type="PANTHER" id="PTHR48267">
    <property type="entry name" value="CUPREDOXIN SUPERFAMILY PROTEIN"/>
    <property type="match status" value="1"/>
</dbReference>
<dbReference type="InterPro" id="IPR008972">
    <property type="entry name" value="Cupredoxin"/>
</dbReference>
<dbReference type="EC" id="1.16.3.4" evidence="5"/>
<evidence type="ECO:0000256" key="7">
    <source>
        <dbReference type="ARBA" id="ARBA00042896"/>
    </source>
</evidence>
<evidence type="ECO:0000259" key="11">
    <source>
        <dbReference type="Pfam" id="PF07732"/>
    </source>
</evidence>
<comment type="subunit">
    <text evidence="2">Monomer.</text>
</comment>
<accession>A0A643FLL0</accession>
<evidence type="ECO:0000256" key="4">
    <source>
        <dbReference type="ARBA" id="ARBA00023002"/>
    </source>
</evidence>
<reference evidence="12 13" key="1">
    <citation type="submission" date="2020-10" db="EMBL/GenBank/DDBJ databases">
        <title>Complete genome sequence of Cupriavidus basilensis CCUG 49340T.</title>
        <authorList>
            <person name="Salva-Serra F."/>
            <person name="Donoso R.A."/>
            <person name="Cho K.H."/>
            <person name="Yoo J.A."/>
            <person name="Lee K."/>
            <person name="Yoon S.-H."/>
            <person name="Perez-Pantoja D."/>
            <person name="Moore E.R.B."/>
        </authorList>
    </citation>
    <scope>NUCLEOTIDE SEQUENCE [LARGE SCALE GENOMIC DNA]</scope>
    <source>
        <strain evidence="13">CCUG 49340</strain>
    </source>
</reference>
<dbReference type="PROSITE" id="PS51318">
    <property type="entry name" value="TAT"/>
    <property type="match status" value="1"/>
</dbReference>
<dbReference type="Pfam" id="PF07732">
    <property type="entry name" value="Cu-oxidase_3"/>
    <property type="match status" value="1"/>
</dbReference>
<evidence type="ECO:0000256" key="3">
    <source>
        <dbReference type="ARBA" id="ARBA00022723"/>
    </source>
</evidence>
<dbReference type="InterPro" id="IPR045087">
    <property type="entry name" value="Cu-oxidase_fam"/>
</dbReference>
<evidence type="ECO:0000256" key="2">
    <source>
        <dbReference type="ARBA" id="ARBA00011245"/>
    </source>
</evidence>
<feature type="domain" description="Plastocyanin-like" evidence="11">
    <location>
        <begin position="116"/>
        <end position="178"/>
    </location>
</feature>
<dbReference type="EMBL" id="CP062804">
    <property type="protein sequence ID" value="QOT79438.1"/>
    <property type="molecule type" value="Genomic_DNA"/>
</dbReference>
<evidence type="ECO:0000259" key="10">
    <source>
        <dbReference type="Pfam" id="PF07731"/>
    </source>
</evidence>
<dbReference type="InterPro" id="IPR002355">
    <property type="entry name" value="Cu_oxidase_Cu_BS"/>
</dbReference>
<evidence type="ECO:0000256" key="9">
    <source>
        <dbReference type="ARBA" id="ARBA00048092"/>
    </source>
</evidence>
<gene>
    <name evidence="12" type="ORF">F7R26_032470</name>
</gene>
<evidence type="ECO:0000256" key="6">
    <source>
        <dbReference type="ARBA" id="ARBA00041027"/>
    </source>
</evidence>
<keyword evidence="3" id="KW-0479">Metal-binding</keyword>
<dbReference type="InterPro" id="IPR006311">
    <property type="entry name" value="TAT_signal"/>
</dbReference>
<dbReference type="SUPFAM" id="SSF49503">
    <property type="entry name" value="Cupredoxins"/>
    <property type="match status" value="3"/>
</dbReference>
<keyword evidence="4" id="KW-0560">Oxidoreductase</keyword>
<organism evidence="12 13">
    <name type="scientific">Cupriavidus basilensis</name>
    <dbReference type="NCBI Taxonomy" id="68895"/>
    <lineage>
        <taxon>Bacteria</taxon>
        <taxon>Pseudomonadati</taxon>
        <taxon>Pseudomonadota</taxon>
        <taxon>Betaproteobacteria</taxon>
        <taxon>Burkholderiales</taxon>
        <taxon>Burkholderiaceae</taxon>
        <taxon>Cupriavidus</taxon>
    </lineage>
</organism>
<dbReference type="InterPro" id="IPR011706">
    <property type="entry name" value="Cu-oxidase_C"/>
</dbReference>
<dbReference type="GO" id="GO:0016491">
    <property type="term" value="F:oxidoreductase activity"/>
    <property type="evidence" value="ECO:0007669"/>
    <property type="project" value="UniProtKB-KW"/>
</dbReference>
<evidence type="ECO:0000313" key="12">
    <source>
        <dbReference type="EMBL" id="QOT79438.1"/>
    </source>
</evidence>
<feature type="domain" description="Plastocyanin-like" evidence="10">
    <location>
        <begin position="457"/>
        <end position="572"/>
    </location>
</feature>
<comment type="subcellular location">
    <subcellularLocation>
        <location evidence="1">Periplasm</location>
    </subcellularLocation>
</comment>
<dbReference type="Pfam" id="PF07731">
    <property type="entry name" value="Cu-oxidase_2"/>
    <property type="match status" value="1"/>
</dbReference>